<sequence length="477" mass="56054">MYRIVEIGKKITKDTFESIVKPVDDIDRVYEFVCKVKETFPTLIRRYVPDITTIPLHQGMVWLPTWKALPSYPVLSDLWMRYGRHKYRRTRSSFPAMSLEMAGFRFLVEFERLLHPVHDWVAKVLRRIPMDGTFDQTAPLDRLVGSKHCSCFDLNSATDRWPLVFMFEMFQCLFDLSFASATVNSCLAQNVFNVPFVKAKGKCVGFVAGQPLGYHSSWPLFALTHHLLVWWCAEQVYPMQRFTRYAVLGDDVVIADSKVAEHYVRGLENLGVSISWSKSLISETGCAEFSKRFRIHALKKRKDLSPISVKSVMNTHHPFWSFWTKARLPFDLWIGRDRPLNPYLKGLIIDKLREELRPRDIHLYPDEVFFSEEQLTFQEYIQLRGWVTQWLRYVLWYWREAWSPSVTIRELFDAPVVTNSWKIEQKDENLVRFGLLWKCYDMIAVRGLDWRPPILPFGHTPFKEYILGNADGKAFLV</sequence>
<dbReference type="SUPFAM" id="SSF56672">
    <property type="entry name" value="DNA/RNA polymerases"/>
    <property type="match status" value="1"/>
</dbReference>
<name>A0ABY9CNN8_VITVI</name>
<proteinExistence type="predicted"/>
<dbReference type="EMBL" id="CP126657">
    <property type="protein sequence ID" value="WJZ97129.1"/>
    <property type="molecule type" value="Genomic_DNA"/>
</dbReference>
<reference evidence="1 2" key="1">
    <citation type="journal article" date="2023" name="Hortic Res">
        <title>The complete reference genome for grapevine (Vitis vinifera L.) genetics and breeding.</title>
        <authorList>
            <person name="Shi X."/>
            <person name="Cao S."/>
            <person name="Wang X."/>
            <person name="Huang S."/>
            <person name="Wang Y."/>
            <person name="Liu Z."/>
            <person name="Liu W."/>
            <person name="Leng X."/>
            <person name="Peng Y."/>
            <person name="Wang N."/>
            <person name="Wang Y."/>
            <person name="Ma Z."/>
            <person name="Xu X."/>
            <person name="Zhang F."/>
            <person name="Xue H."/>
            <person name="Zhong H."/>
            <person name="Wang Y."/>
            <person name="Zhang K."/>
            <person name="Velt A."/>
            <person name="Avia K."/>
            <person name="Holtgrawe D."/>
            <person name="Grimplet J."/>
            <person name="Matus J.T."/>
            <person name="Ware D."/>
            <person name="Wu X."/>
            <person name="Wang H."/>
            <person name="Liu C."/>
            <person name="Fang Y."/>
            <person name="Rustenholz C."/>
            <person name="Cheng Z."/>
            <person name="Xiao H."/>
            <person name="Zhou Y."/>
        </authorList>
    </citation>
    <scope>NUCLEOTIDE SEQUENCE [LARGE SCALE GENOMIC DNA]</scope>
    <source>
        <strain evidence="2">cv. Pinot noir / PN40024</strain>
        <tissue evidence="1">Leaf</tissue>
    </source>
</reference>
<dbReference type="PANTHER" id="PTHR34456:SF13">
    <property type="entry name" value="REVERSE TRANSCRIPTASE DOMAIN-CONTAINING PROTEIN"/>
    <property type="match status" value="1"/>
</dbReference>
<evidence type="ECO:0000313" key="1">
    <source>
        <dbReference type="EMBL" id="WJZ97129.1"/>
    </source>
</evidence>
<dbReference type="PANTHER" id="PTHR34456">
    <property type="entry name" value="MITOVIRUS RNA-DEPENDENT RNA POLYMERASE"/>
    <property type="match status" value="1"/>
</dbReference>
<protein>
    <recommendedName>
        <fullName evidence="3">RNA-dependent RNA polymerase</fullName>
    </recommendedName>
</protein>
<keyword evidence="2" id="KW-1185">Reference proteome</keyword>
<dbReference type="Pfam" id="PF05919">
    <property type="entry name" value="Mitovir_RNA_pol"/>
    <property type="match status" value="1"/>
</dbReference>
<dbReference type="InterPro" id="IPR043502">
    <property type="entry name" value="DNA/RNA_pol_sf"/>
</dbReference>
<evidence type="ECO:0008006" key="3">
    <source>
        <dbReference type="Google" id="ProtNLM"/>
    </source>
</evidence>
<organism evidence="1 2">
    <name type="scientific">Vitis vinifera</name>
    <name type="common">Grape</name>
    <dbReference type="NCBI Taxonomy" id="29760"/>
    <lineage>
        <taxon>Eukaryota</taxon>
        <taxon>Viridiplantae</taxon>
        <taxon>Streptophyta</taxon>
        <taxon>Embryophyta</taxon>
        <taxon>Tracheophyta</taxon>
        <taxon>Spermatophyta</taxon>
        <taxon>Magnoliopsida</taxon>
        <taxon>eudicotyledons</taxon>
        <taxon>Gunneridae</taxon>
        <taxon>Pentapetalae</taxon>
        <taxon>rosids</taxon>
        <taxon>Vitales</taxon>
        <taxon>Vitaceae</taxon>
        <taxon>Viteae</taxon>
        <taxon>Vitis</taxon>
    </lineage>
</organism>
<dbReference type="InterPro" id="IPR008686">
    <property type="entry name" value="RNA_pol_mitovir"/>
</dbReference>
<dbReference type="Proteomes" id="UP001227230">
    <property type="component" value="Chromosome 10"/>
</dbReference>
<evidence type="ECO:0000313" key="2">
    <source>
        <dbReference type="Proteomes" id="UP001227230"/>
    </source>
</evidence>
<accession>A0ABY9CNN8</accession>
<gene>
    <name evidence="1" type="ORF">VitviT2T_015760</name>
</gene>